<dbReference type="Gene3D" id="3.10.20.90">
    <property type="entry name" value="Phosphatidylinositol 3-kinase Catalytic Subunit, Chain A, domain 1"/>
    <property type="match status" value="1"/>
</dbReference>
<accession>A0A084FVU9</accession>
<reference evidence="8 9" key="1">
    <citation type="journal article" date="2014" name="Genome Announc.">
        <title>Draft genome sequence of the pathogenic fungus Scedosporium apiospermum.</title>
        <authorList>
            <person name="Vandeputte P."/>
            <person name="Ghamrawi S."/>
            <person name="Rechenmann M."/>
            <person name="Iltis A."/>
            <person name="Giraud S."/>
            <person name="Fleury M."/>
            <person name="Thornton C."/>
            <person name="Delhaes L."/>
            <person name="Meyer W."/>
            <person name="Papon N."/>
            <person name="Bouchara J.P."/>
        </authorList>
    </citation>
    <scope>NUCLEOTIDE SEQUENCE [LARGE SCALE GENOMIC DNA]</scope>
    <source>
        <strain evidence="8 9">IHEM 14462</strain>
    </source>
</reference>
<dbReference type="Gene3D" id="3.40.30.10">
    <property type="entry name" value="Glutaredoxin"/>
    <property type="match status" value="1"/>
</dbReference>
<evidence type="ECO:0000256" key="6">
    <source>
        <dbReference type="SAM" id="MobiDB-lite"/>
    </source>
</evidence>
<dbReference type="PROSITE" id="PS50033">
    <property type="entry name" value="UBX"/>
    <property type="match status" value="1"/>
</dbReference>
<dbReference type="CDD" id="cd01767">
    <property type="entry name" value="UBX"/>
    <property type="match status" value="1"/>
</dbReference>
<proteinExistence type="predicted"/>
<dbReference type="Pfam" id="PF00789">
    <property type="entry name" value="UBX"/>
    <property type="match status" value="1"/>
</dbReference>
<feature type="region of interest" description="Disordered" evidence="6">
    <location>
        <begin position="429"/>
        <end position="489"/>
    </location>
</feature>
<dbReference type="GO" id="GO:0006986">
    <property type="term" value="P:response to unfolded protein"/>
    <property type="evidence" value="ECO:0007669"/>
    <property type="project" value="UniProtKB-KW"/>
</dbReference>
<dbReference type="KEGG" id="sapo:SAPIO_CDS9875"/>
<keyword evidence="9" id="KW-1185">Reference proteome</keyword>
<dbReference type="OrthoDB" id="2445133at2759"/>
<keyword evidence="2" id="KW-0834">Unfolded protein response</keyword>
<evidence type="ECO:0000256" key="3">
    <source>
        <dbReference type="ARBA" id="ARBA00038812"/>
    </source>
</evidence>
<dbReference type="InterPro" id="IPR029071">
    <property type="entry name" value="Ubiquitin-like_domsf"/>
</dbReference>
<dbReference type="Pfam" id="PF23187">
    <property type="entry name" value="UBX7_N"/>
    <property type="match status" value="1"/>
</dbReference>
<dbReference type="GO" id="GO:0036503">
    <property type="term" value="P:ERAD pathway"/>
    <property type="evidence" value="ECO:0007669"/>
    <property type="project" value="TreeGrafter"/>
</dbReference>
<feature type="compositionally biased region" description="Low complexity" evidence="6">
    <location>
        <begin position="174"/>
        <end position="194"/>
    </location>
</feature>
<dbReference type="OMA" id="FEPNNTS"/>
<gene>
    <name evidence="8" type="ORF">SAPIO_CDS9875</name>
</gene>
<evidence type="ECO:0000313" key="8">
    <source>
        <dbReference type="EMBL" id="KEZ39211.1"/>
    </source>
</evidence>
<dbReference type="AlphaFoldDB" id="A0A084FVU9"/>
<dbReference type="PANTHER" id="PTHR46424:SF1">
    <property type="entry name" value="UBX DOMAIN-CONTAINING PROTEIN 4"/>
    <property type="match status" value="1"/>
</dbReference>
<evidence type="ECO:0000256" key="2">
    <source>
        <dbReference type="ARBA" id="ARBA00023230"/>
    </source>
</evidence>
<dbReference type="VEuPathDB" id="FungiDB:SAPIO_CDS9875"/>
<evidence type="ECO:0000256" key="4">
    <source>
        <dbReference type="ARBA" id="ARBA00041575"/>
    </source>
</evidence>
<sequence length="489" mass="53195">MFFSGSLQEALASAVQNNKAVVCFVTDDGDESQTWENEYLKEESIDNAISSKTVALRLKTGSEEAGYLAAIFPIPKVPTLVILKNGQLKEYIAAGTSKDDFTNRVQTALDILQPEPESASAAQETTPLTAPAATTVAPTTPSTASSATAPTPAQDSSEAEQDPEPQVSTVSEISRPTPASSSTPQTTTESSSSSVHAVLAERAAKLNQQREEAKRKALEAYARKAKGKEKETDPESDDTGKYRTPEQKRLADDIKKRQKEAAEERKRILKRIEDDKADRRAAREAAVREPTSGEVAAALATVPATNLAKPSSSLTALVVRLSDGSTIRNRFPNTATLLHDVRKWVDENRKDDVNAPYGFRVVLSPTSTRVIEEAEEGNSLEDLGLSPSATLVLVPVQRRSRSSASGSGGLFSWLYALILSFFSTIFSSGPPPNPAPEEIEMRDLGSQQQARTTGARVQTLHDTEQRRRRDHQLYNGNSLNFEPRPDDEE</sequence>
<dbReference type="SUPFAM" id="SSF52833">
    <property type="entry name" value="Thioredoxin-like"/>
    <property type="match status" value="1"/>
</dbReference>
<evidence type="ECO:0000256" key="5">
    <source>
        <dbReference type="ARBA" id="ARBA00046062"/>
    </source>
</evidence>
<dbReference type="InterPro" id="IPR036249">
    <property type="entry name" value="Thioredoxin-like_sf"/>
</dbReference>
<evidence type="ECO:0000256" key="1">
    <source>
        <dbReference type="ARBA" id="ARBA00004406"/>
    </source>
</evidence>
<feature type="domain" description="UBX" evidence="7">
    <location>
        <begin position="310"/>
        <end position="393"/>
    </location>
</feature>
<feature type="compositionally biased region" description="Polar residues" evidence="6">
    <location>
        <begin position="445"/>
        <end position="456"/>
    </location>
</feature>
<feature type="compositionally biased region" description="Low complexity" evidence="6">
    <location>
        <begin position="121"/>
        <end position="153"/>
    </location>
</feature>
<name>A0A084FVU9_PSEDA</name>
<dbReference type="GeneID" id="27728947"/>
<comment type="subcellular location">
    <subcellularLocation>
        <location evidence="1">Endoplasmic reticulum membrane</location>
        <topology evidence="1">Peripheral membrane protein</topology>
    </subcellularLocation>
</comment>
<dbReference type="SMART" id="SM00166">
    <property type="entry name" value="UBX"/>
    <property type="match status" value="1"/>
</dbReference>
<dbReference type="Proteomes" id="UP000028545">
    <property type="component" value="Unassembled WGS sequence"/>
</dbReference>
<dbReference type="RefSeq" id="XP_016639010.1">
    <property type="nucleotide sequence ID" value="XM_016791166.1"/>
</dbReference>
<evidence type="ECO:0000313" key="9">
    <source>
        <dbReference type="Proteomes" id="UP000028545"/>
    </source>
</evidence>
<comment type="function">
    <text evidence="5">Involved in endoplasmic reticulum-associated protein degradation (ERAD). Acts as a platform to recruit both UBQLN1 and VCP to the ER during ERAD.</text>
</comment>
<feature type="region of interest" description="Disordered" evidence="6">
    <location>
        <begin position="116"/>
        <end position="196"/>
    </location>
</feature>
<comment type="caution">
    <text evidence="8">The sequence shown here is derived from an EMBL/GenBank/DDBJ whole genome shotgun (WGS) entry which is preliminary data.</text>
</comment>
<dbReference type="GO" id="GO:0005789">
    <property type="term" value="C:endoplasmic reticulum membrane"/>
    <property type="evidence" value="ECO:0007669"/>
    <property type="project" value="UniProtKB-SubCell"/>
</dbReference>
<dbReference type="EMBL" id="JOWA01000154">
    <property type="protein sequence ID" value="KEZ39211.1"/>
    <property type="molecule type" value="Genomic_DNA"/>
</dbReference>
<dbReference type="SUPFAM" id="SSF54236">
    <property type="entry name" value="Ubiquitin-like"/>
    <property type="match status" value="1"/>
</dbReference>
<dbReference type="PANTHER" id="PTHR46424">
    <property type="entry name" value="UBX DOMAIN-CONTAINING PROTEIN 4"/>
    <property type="match status" value="1"/>
</dbReference>
<protein>
    <recommendedName>
        <fullName evidence="4">UBX domain-containing protein 2</fullName>
    </recommendedName>
</protein>
<dbReference type="InterPro" id="IPR001012">
    <property type="entry name" value="UBX_dom"/>
</dbReference>
<dbReference type="HOGENOM" id="CLU_035996_1_0_1"/>
<organism evidence="8 9">
    <name type="scientific">Pseudallescheria apiosperma</name>
    <name type="common">Scedosporium apiospermum</name>
    <dbReference type="NCBI Taxonomy" id="563466"/>
    <lineage>
        <taxon>Eukaryota</taxon>
        <taxon>Fungi</taxon>
        <taxon>Dikarya</taxon>
        <taxon>Ascomycota</taxon>
        <taxon>Pezizomycotina</taxon>
        <taxon>Sordariomycetes</taxon>
        <taxon>Hypocreomycetidae</taxon>
        <taxon>Microascales</taxon>
        <taxon>Microascaceae</taxon>
        <taxon>Scedosporium</taxon>
    </lineage>
</organism>
<evidence type="ECO:0000259" key="7">
    <source>
        <dbReference type="PROSITE" id="PS50033"/>
    </source>
</evidence>
<comment type="subunit">
    <text evidence="3">Directly interacts with VCP. Interacts with UBQLN1. Forms a complex with VCP and UBQLN1.</text>
</comment>
<feature type="region of interest" description="Disordered" evidence="6">
    <location>
        <begin position="222"/>
        <end position="259"/>
    </location>
</feature>